<sequence length="283" mass="32999">MIKKGLLLLFALTAFSCNSFREEQKPQAVARVNDAYLYKEDLKGIVPAGTSKEDSIAIVKSYIDRWASQKLLYNAAKVNLGKEKQAEYDELVRQYQIDLYTKAYIEEVVKTTVDTVVTKDELAKYYNANKENFRTTGTLVRLKYIRLDKDHPKFATIRSRFGSSNKKDLKALNDMAIQFKSYAFNDTTWVDMNQVYTKLPFITPDNRDKYISSGISYQYPDSTDVYLVKVARVIDRNQVSPFEYIRPTLEQLIINNRKLELIKKFEKEITDDAIKDKKYEIYK</sequence>
<dbReference type="EMBL" id="JBBYHR010000002">
    <property type="protein sequence ID" value="MEL1243259.1"/>
    <property type="molecule type" value="Genomic_DNA"/>
</dbReference>
<protein>
    <recommendedName>
        <fullName evidence="4">PPIC-type PPIASE domain-containing protein</fullName>
    </recommendedName>
</protein>
<dbReference type="SUPFAM" id="SSF109998">
    <property type="entry name" value="Triger factor/SurA peptide-binding domain-like"/>
    <property type="match status" value="1"/>
</dbReference>
<gene>
    <name evidence="2" type="ORF">AAEO56_03200</name>
</gene>
<dbReference type="PROSITE" id="PS51257">
    <property type="entry name" value="PROKAR_LIPOPROTEIN"/>
    <property type="match status" value="1"/>
</dbReference>
<feature type="chain" id="PRO_5047299953" description="PPIC-type PPIASE domain-containing protein" evidence="1">
    <location>
        <begin position="22"/>
        <end position="283"/>
    </location>
</feature>
<dbReference type="InterPro" id="IPR027304">
    <property type="entry name" value="Trigger_fact/SurA_dom_sf"/>
</dbReference>
<name>A0ABU9HSW3_9FLAO</name>
<evidence type="ECO:0000313" key="3">
    <source>
        <dbReference type="Proteomes" id="UP001464555"/>
    </source>
</evidence>
<dbReference type="RefSeq" id="WP_341695584.1">
    <property type="nucleotide sequence ID" value="NZ_JBBYHR010000002.1"/>
</dbReference>
<evidence type="ECO:0000256" key="1">
    <source>
        <dbReference type="SAM" id="SignalP"/>
    </source>
</evidence>
<keyword evidence="3" id="KW-1185">Reference proteome</keyword>
<proteinExistence type="predicted"/>
<feature type="signal peptide" evidence="1">
    <location>
        <begin position="1"/>
        <end position="21"/>
    </location>
</feature>
<comment type="caution">
    <text evidence="2">The sequence shown here is derived from an EMBL/GenBank/DDBJ whole genome shotgun (WGS) entry which is preliminary data.</text>
</comment>
<dbReference type="Proteomes" id="UP001464555">
    <property type="component" value="Unassembled WGS sequence"/>
</dbReference>
<keyword evidence="1" id="KW-0732">Signal</keyword>
<organism evidence="2 3">
    <name type="scientific">Flavobacterium arundinis</name>
    <dbReference type="NCBI Taxonomy" id="3139143"/>
    <lineage>
        <taxon>Bacteria</taxon>
        <taxon>Pseudomonadati</taxon>
        <taxon>Bacteroidota</taxon>
        <taxon>Flavobacteriia</taxon>
        <taxon>Flavobacteriales</taxon>
        <taxon>Flavobacteriaceae</taxon>
        <taxon>Flavobacterium</taxon>
    </lineage>
</organism>
<evidence type="ECO:0008006" key="4">
    <source>
        <dbReference type="Google" id="ProtNLM"/>
    </source>
</evidence>
<accession>A0ABU9HSW3</accession>
<reference evidence="2 3" key="1">
    <citation type="submission" date="2024-04" db="EMBL/GenBank/DDBJ databases">
        <title>Flavobacterium sp. DGU11 16S ribosomal RNA gene Genome sequencing and assembly.</title>
        <authorList>
            <person name="Park S."/>
        </authorList>
    </citation>
    <scope>NUCLEOTIDE SEQUENCE [LARGE SCALE GENOMIC DNA]</scope>
    <source>
        <strain evidence="2 3">DGU11</strain>
    </source>
</reference>
<evidence type="ECO:0000313" key="2">
    <source>
        <dbReference type="EMBL" id="MEL1243259.1"/>
    </source>
</evidence>